<dbReference type="CDD" id="cd00062">
    <property type="entry name" value="FN2"/>
    <property type="match status" value="2"/>
</dbReference>
<dbReference type="GO" id="GO:0009986">
    <property type="term" value="C:cell surface"/>
    <property type="evidence" value="ECO:0007669"/>
    <property type="project" value="TreeGrafter"/>
</dbReference>
<accession>M7B9I6</accession>
<proteinExistence type="inferred from homology"/>
<evidence type="ECO:0000256" key="3">
    <source>
        <dbReference type="ARBA" id="ARBA00022525"/>
    </source>
</evidence>
<evidence type="ECO:0000256" key="1">
    <source>
        <dbReference type="ARBA" id="ARBA00004613"/>
    </source>
</evidence>
<evidence type="ECO:0000259" key="8">
    <source>
        <dbReference type="PROSITE" id="PS51092"/>
    </source>
</evidence>
<feature type="disulfide bond" evidence="6">
    <location>
        <begin position="148"/>
        <end position="174"/>
    </location>
</feature>
<feature type="region of interest" description="Disordered" evidence="7">
    <location>
        <begin position="655"/>
        <end position="677"/>
    </location>
</feature>
<organism evidence="9 10">
    <name type="scientific">Chelonia mydas</name>
    <name type="common">Green sea-turtle</name>
    <name type="synonym">Chelonia agassizi</name>
    <dbReference type="NCBI Taxonomy" id="8469"/>
    <lineage>
        <taxon>Eukaryota</taxon>
        <taxon>Metazoa</taxon>
        <taxon>Chordata</taxon>
        <taxon>Craniata</taxon>
        <taxon>Vertebrata</taxon>
        <taxon>Euteleostomi</taxon>
        <taxon>Archelosauria</taxon>
        <taxon>Testudinata</taxon>
        <taxon>Testudines</taxon>
        <taxon>Cryptodira</taxon>
        <taxon>Durocryptodira</taxon>
        <taxon>Americhelydia</taxon>
        <taxon>Chelonioidea</taxon>
        <taxon>Cheloniidae</taxon>
        <taxon>Chelonia</taxon>
    </lineage>
</organism>
<dbReference type="SUPFAM" id="SSF57440">
    <property type="entry name" value="Kringle-like"/>
    <property type="match status" value="3"/>
</dbReference>
<dbReference type="PANTHER" id="PTHR22918">
    <property type="entry name" value="SEMINAL PLASMA PROTEIN"/>
    <property type="match status" value="1"/>
</dbReference>
<dbReference type="FunFam" id="2.10.10.10:FF:000003">
    <property type="entry name" value="binder of sperm protein homolog 1"/>
    <property type="match status" value="1"/>
</dbReference>
<feature type="compositionally biased region" description="Basic and acidic residues" evidence="7">
    <location>
        <begin position="421"/>
        <end position="446"/>
    </location>
</feature>
<dbReference type="Proteomes" id="UP000031443">
    <property type="component" value="Unassembled WGS sequence"/>
</dbReference>
<keyword evidence="5 6" id="KW-1015">Disulfide bond</keyword>
<dbReference type="GO" id="GO:0005576">
    <property type="term" value="C:extracellular region"/>
    <property type="evidence" value="ECO:0007669"/>
    <property type="project" value="UniProtKB-SubCell"/>
</dbReference>
<evidence type="ECO:0000313" key="9">
    <source>
        <dbReference type="EMBL" id="EMP28813.1"/>
    </source>
</evidence>
<dbReference type="InterPro" id="IPR000562">
    <property type="entry name" value="FN_type2_dom"/>
</dbReference>
<dbReference type="InterPro" id="IPR036943">
    <property type="entry name" value="FN_type2_sf"/>
</dbReference>
<evidence type="ECO:0000256" key="2">
    <source>
        <dbReference type="ARBA" id="ARBA00010011"/>
    </source>
</evidence>
<keyword evidence="3" id="KW-0964">Secreted</keyword>
<dbReference type="InterPro" id="IPR051666">
    <property type="entry name" value="SP_Capacitation_Regulator"/>
</dbReference>
<comment type="similarity">
    <text evidence="2">Belongs to the seminal plasma protein family.</text>
</comment>
<feature type="domain" description="Fibronectin type-II" evidence="8">
    <location>
        <begin position="21"/>
        <end position="70"/>
    </location>
</feature>
<dbReference type="InterPro" id="IPR013806">
    <property type="entry name" value="Kringle-like"/>
</dbReference>
<dbReference type="Gene3D" id="2.10.10.10">
    <property type="entry name" value="Fibronectin, type II, collagen-binding"/>
    <property type="match status" value="3"/>
</dbReference>
<protein>
    <submittedName>
        <fullName evidence="9">Matrix metalloproteinase-9</fullName>
    </submittedName>
</protein>
<dbReference type="STRING" id="8469.M7B9I6"/>
<gene>
    <name evidence="9" type="ORF">UY3_14111</name>
</gene>
<keyword evidence="10" id="KW-1185">Reference proteome</keyword>
<keyword evidence="4" id="KW-0677">Repeat</keyword>
<comment type="caution">
    <text evidence="6">Lacks conserved residue(s) required for the propagation of feature annotation.</text>
</comment>
<dbReference type="EMBL" id="KB560678">
    <property type="protein sequence ID" value="EMP28813.1"/>
    <property type="molecule type" value="Genomic_DNA"/>
</dbReference>
<dbReference type="Pfam" id="PF00040">
    <property type="entry name" value="fn2"/>
    <property type="match status" value="3"/>
</dbReference>
<evidence type="ECO:0000313" key="10">
    <source>
        <dbReference type="Proteomes" id="UP000031443"/>
    </source>
</evidence>
<feature type="domain" description="Fibronectin type-II" evidence="8">
    <location>
        <begin position="77"/>
        <end position="125"/>
    </location>
</feature>
<feature type="disulfide bond" evidence="6">
    <location>
        <begin position="96"/>
        <end position="123"/>
    </location>
</feature>
<sequence>MALESLVQSLVMAEVAASPRADCTACVFPFIDRGRSYPTYSQDGSWARWTLWCTTTARYDQDSHWKRCYGTEYGGNTGGQSCVFPFVYRGRAFYTCTDEAAKPRRFWCTSTGNYDWDWRWSYCPDTHKDGQWGGRQEGVLAGNSPALCTFPFTYQNRTYLGCTADGDASRRPWCSLTRNYDVDQKRMYCLDSVMDGVAPFLLLSWSQPQSVGVPVLGSIWKPGYRLTCGQSRCRDGLAVEYAFAVSLEKATCENPSGLEQVLPRNKLQDMQAAIKQEGGLHDPDKGNIVAARMKNSPVQKLLVRTYNERSCLIFFTIHSPCAGTCQLVKRPRNILQIVSDTFRPIDNNYKAFVFWQIYRQDRDLGPKSLLEAWHRLPNVPLLRCDTNGCRDCRGNDPKTDTNACLDELQAMRQPLHPPGRGQEREQGEEGRAEDVGENRGHLRRAGEMVGKGAPLEGSVDGRAEGSVVTLGERPDIALPQKRWKRRSLTQLTPREPPVTTDSDKVTLPAGCHPVVSVTGQETEVANFSVPLVELLCDSPVDDVDPVVSGGCCLPDKPTAWTVTRKVCVHVLLTVVLMLSEPSQALHILQDNARGVYNESVLVCRAQNQHSTVSTSPIATMMSQLPHPVLSGKSVSMSSSQSSSCSQSTLLYTKPLISSPPEPAPPQTSHSLPQHEDPYCTLNPSFLA</sequence>
<dbReference type="Pfam" id="PF18744">
    <property type="entry name" value="SNAD1"/>
    <property type="match status" value="1"/>
</dbReference>
<reference evidence="10" key="1">
    <citation type="journal article" date="2013" name="Nat. Genet.">
        <title>The draft genomes of soft-shell turtle and green sea turtle yield insights into the development and evolution of the turtle-specific body plan.</title>
        <authorList>
            <person name="Wang Z."/>
            <person name="Pascual-Anaya J."/>
            <person name="Zadissa A."/>
            <person name="Li W."/>
            <person name="Niimura Y."/>
            <person name="Huang Z."/>
            <person name="Li C."/>
            <person name="White S."/>
            <person name="Xiong Z."/>
            <person name="Fang D."/>
            <person name="Wang B."/>
            <person name="Ming Y."/>
            <person name="Chen Y."/>
            <person name="Zheng Y."/>
            <person name="Kuraku S."/>
            <person name="Pignatelli M."/>
            <person name="Herrero J."/>
            <person name="Beal K."/>
            <person name="Nozawa M."/>
            <person name="Li Q."/>
            <person name="Wang J."/>
            <person name="Zhang H."/>
            <person name="Yu L."/>
            <person name="Shigenobu S."/>
            <person name="Wang J."/>
            <person name="Liu J."/>
            <person name="Flicek P."/>
            <person name="Searle S."/>
            <person name="Wang J."/>
            <person name="Kuratani S."/>
            <person name="Yin Y."/>
            <person name="Aken B."/>
            <person name="Zhang G."/>
            <person name="Irie N."/>
        </authorList>
    </citation>
    <scope>NUCLEOTIDE SEQUENCE [LARGE SCALE GENOMIC DNA]</scope>
</reference>
<dbReference type="GO" id="GO:0008201">
    <property type="term" value="F:heparin binding"/>
    <property type="evidence" value="ECO:0007669"/>
    <property type="project" value="TreeGrafter"/>
</dbReference>
<name>M7B9I6_CHEMY</name>
<feature type="disulfide bond" evidence="6">
    <location>
        <begin position="82"/>
        <end position="108"/>
    </location>
</feature>
<dbReference type="GO" id="GO:0048240">
    <property type="term" value="P:sperm capacitation"/>
    <property type="evidence" value="ECO:0007669"/>
    <property type="project" value="TreeGrafter"/>
</dbReference>
<feature type="domain" description="Fibronectin type-II" evidence="8">
    <location>
        <begin position="143"/>
        <end position="191"/>
    </location>
</feature>
<dbReference type="AlphaFoldDB" id="M7B9I6"/>
<feature type="region of interest" description="Disordered" evidence="7">
    <location>
        <begin position="412"/>
        <end position="460"/>
    </location>
</feature>
<evidence type="ECO:0000256" key="7">
    <source>
        <dbReference type="SAM" id="MobiDB-lite"/>
    </source>
</evidence>
<evidence type="ECO:0000256" key="6">
    <source>
        <dbReference type="PROSITE-ProRule" id="PRU00479"/>
    </source>
</evidence>
<dbReference type="PROSITE" id="PS00023">
    <property type="entry name" value="FN2_1"/>
    <property type="match status" value="1"/>
</dbReference>
<dbReference type="SMART" id="SM00059">
    <property type="entry name" value="FN2"/>
    <property type="match status" value="3"/>
</dbReference>
<dbReference type="PROSITE" id="PS51092">
    <property type="entry name" value="FN2_2"/>
    <property type="match status" value="3"/>
</dbReference>
<feature type="disulfide bond" evidence="6">
    <location>
        <begin position="162"/>
        <end position="189"/>
    </location>
</feature>
<evidence type="ECO:0000256" key="5">
    <source>
        <dbReference type="ARBA" id="ARBA00023157"/>
    </source>
</evidence>
<dbReference type="PANTHER" id="PTHR22918:SF1">
    <property type="entry name" value="FIBRONECTIN TYPE-II DOMAIN-CONTAINING PROTEIN"/>
    <property type="match status" value="1"/>
</dbReference>
<evidence type="ECO:0000256" key="4">
    <source>
        <dbReference type="ARBA" id="ARBA00022737"/>
    </source>
</evidence>
<comment type="subcellular location">
    <subcellularLocation>
        <location evidence="1">Secreted</location>
    </subcellularLocation>
</comment>
<dbReference type="PRINTS" id="PR00013">
    <property type="entry name" value="FNTYPEII"/>
</dbReference>
<dbReference type="InterPro" id="IPR040958">
    <property type="entry name" value="SNAD1"/>
</dbReference>